<gene>
    <name evidence="2" type="ORF">SAMN04487946_11022</name>
</gene>
<dbReference type="RefSeq" id="WP_089768239.1">
    <property type="nucleotide sequence ID" value="NZ_FNPB01000010.1"/>
</dbReference>
<organism evidence="2 3">
    <name type="scientific">Halobellus clavatus</name>
    <dbReference type="NCBI Taxonomy" id="660517"/>
    <lineage>
        <taxon>Archaea</taxon>
        <taxon>Methanobacteriati</taxon>
        <taxon>Methanobacteriota</taxon>
        <taxon>Stenosarchaea group</taxon>
        <taxon>Halobacteria</taxon>
        <taxon>Halobacteriales</taxon>
        <taxon>Haloferacaceae</taxon>
        <taxon>Halobellus</taxon>
    </lineage>
</organism>
<feature type="transmembrane region" description="Helical" evidence="1">
    <location>
        <begin position="78"/>
        <end position="98"/>
    </location>
</feature>
<protein>
    <recommendedName>
        <fullName evidence="4">DUF5518 domain-containing protein</fullName>
    </recommendedName>
</protein>
<dbReference type="EMBL" id="FNPB01000010">
    <property type="protein sequence ID" value="SDY27584.1"/>
    <property type="molecule type" value="Genomic_DNA"/>
</dbReference>
<dbReference type="Proteomes" id="UP000199170">
    <property type="component" value="Unassembled WGS sequence"/>
</dbReference>
<name>A0A1H3IL82_9EURY</name>
<feature type="transmembrane region" description="Helical" evidence="1">
    <location>
        <begin position="104"/>
        <end position="124"/>
    </location>
</feature>
<evidence type="ECO:0000313" key="3">
    <source>
        <dbReference type="Proteomes" id="UP000199170"/>
    </source>
</evidence>
<keyword evidence="1" id="KW-1133">Transmembrane helix</keyword>
<keyword evidence="1" id="KW-0812">Transmembrane</keyword>
<reference evidence="3" key="1">
    <citation type="submission" date="2016-10" db="EMBL/GenBank/DDBJ databases">
        <authorList>
            <person name="Varghese N."/>
            <person name="Submissions S."/>
        </authorList>
    </citation>
    <scope>NUCLEOTIDE SEQUENCE [LARGE SCALE GENOMIC DNA]</scope>
    <source>
        <strain evidence="3">CGMCC 1.10118</strain>
    </source>
</reference>
<dbReference type="AlphaFoldDB" id="A0A1H3IL82"/>
<dbReference type="Pfam" id="PF17647">
    <property type="entry name" value="DUF5518"/>
    <property type="match status" value="1"/>
</dbReference>
<feature type="transmembrane region" description="Helical" evidence="1">
    <location>
        <begin position="40"/>
        <end position="57"/>
    </location>
</feature>
<dbReference type="InterPro" id="IPR040493">
    <property type="entry name" value="DUF5518"/>
</dbReference>
<dbReference type="OrthoDB" id="222327at2157"/>
<evidence type="ECO:0000256" key="1">
    <source>
        <dbReference type="SAM" id="Phobius"/>
    </source>
</evidence>
<accession>A0A1H3IL82</accession>
<evidence type="ECO:0008006" key="4">
    <source>
        <dbReference type="Google" id="ProtNLM"/>
    </source>
</evidence>
<keyword evidence="1" id="KW-0472">Membrane</keyword>
<sequence length="149" mass="15117">MFDNGLPSLRDADQWRYALVGGLASLPFTTLSYWQTGSELSLNALVFGGILAGYLTVRADCTPTGVGAKVGVIGGLPVLWVVFDIVAATAGLAGPAWFLTSATLLTGGFVIAVGALGFGLAALVGELGSRIGAWLASNRPGDSRGGAEC</sequence>
<keyword evidence="3" id="KW-1185">Reference proteome</keyword>
<proteinExistence type="predicted"/>
<evidence type="ECO:0000313" key="2">
    <source>
        <dbReference type="EMBL" id="SDY27584.1"/>
    </source>
</evidence>